<keyword evidence="1" id="KW-0812">Transmembrane</keyword>
<feature type="transmembrane region" description="Helical" evidence="1">
    <location>
        <begin position="50"/>
        <end position="70"/>
    </location>
</feature>
<protein>
    <recommendedName>
        <fullName evidence="2">CAAX prenyl protease 2/Lysostaphin resistance protein A-like domain-containing protein</fullName>
    </recommendedName>
</protein>
<accession>A0ABQ6PU27</accession>
<feature type="transmembrane region" description="Helical" evidence="1">
    <location>
        <begin position="222"/>
        <end position="240"/>
    </location>
</feature>
<evidence type="ECO:0000259" key="2">
    <source>
        <dbReference type="Pfam" id="PF02517"/>
    </source>
</evidence>
<dbReference type="Proteomes" id="UP001338309">
    <property type="component" value="Unassembled WGS sequence"/>
</dbReference>
<feature type="domain" description="CAAX prenyl protease 2/Lysostaphin resistance protein A-like" evidence="2">
    <location>
        <begin position="114"/>
        <end position="207"/>
    </location>
</feature>
<comment type="caution">
    <text evidence="3">The sequence shown here is derived from an EMBL/GenBank/DDBJ whole genome shotgun (WGS) entry which is preliminary data.</text>
</comment>
<evidence type="ECO:0000313" key="3">
    <source>
        <dbReference type="EMBL" id="GMQ30698.1"/>
    </source>
</evidence>
<feature type="transmembrane region" description="Helical" evidence="1">
    <location>
        <begin position="12"/>
        <end position="30"/>
    </location>
</feature>
<proteinExistence type="predicted"/>
<keyword evidence="4" id="KW-1185">Reference proteome</keyword>
<dbReference type="InterPro" id="IPR003675">
    <property type="entry name" value="Rce1/LyrA-like_dom"/>
</dbReference>
<evidence type="ECO:0000256" key="1">
    <source>
        <dbReference type="SAM" id="Phobius"/>
    </source>
</evidence>
<feature type="transmembrane region" description="Helical" evidence="1">
    <location>
        <begin position="196"/>
        <end position="216"/>
    </location>
</feature>
<dbReference type="PANTHER" id="PTHR36435">
    <property type="entry name" value="SLR1288 PROTEIN"/>
    <property type="match status" value="1"/>
</dbReference>
<dbReference type="Pfam" id="PF02517">
    <property type="entry name" value="Rce1-like"/>
    <property type="match status" value="1"/>
</dbReference>
<feature type="transmembrane region" description="Helical" evidence="1">
    <location>
        <begin position="170"/>
        <end position="189"/>
    </location>
</feature>
<feature type="transmembrane region" description="Helical" evidence="1">
    <location>
        <begin position="115"/>
        <end position="139"/>
    </location>
</feature>
<dbReference type="EMBL" id="BTPD01000011">
    <property type="protein sequence ID" value="GMQ30698.1"/>
    <property type="molecule type" value="Genomic_DNA"/>
</dbReference>
<gene>
    <name evidence="3" type="ORF">Aconfl_33410</name>
</gene>
<keyword evidence="1" id="KW-1133">Transmembrane helix</keyword>
<feature type="transmembrane region" description="Helical" evidence="1">
    <location>
        <begin position="146"/>
        <end position="164"/>
    </location>
</feature>
<dbReference type="PANTHER" id="PTHR36435:SF1">
    <property type="entry name" value="CAAX AMINO TERMINAL PROTEASE FAMILY PROTEIN"/>
    <property type="match status" value="1"/>
</dbReference>
<organism evidence="3 4">
    <name type="scientific">Algoriphagus confluentis</name>
    <dbReference type="NCBI Taxonomy" id="1697556"/>
    <lineage>
        <taxon>Bacteria</taxon>
        <taxon>Pseudomonadati</taxon>
        <taxon>Bacteroidota</taxon>
        <taxon>Cytophagia</taxon>
        <taxon>Cytophagales</taxon>
        <taxon>Cyclobacteriaceae</taxon>
        <taxon>Algoriphagus</taxon>
    </lineage>
</organism>
<evidence type="ECO:0000313" key="4">
    <source>
        <dbReference type="Proteomes" id="UP001338309"/>
    </source>
</evidence>
<reference evidence="3 4" key="1">
    <citation type="submission" date="2023-08" db="EMBL/GenBank/DDBJ databases">
        <title>Draft genome sequence of Algoriphagus confluentis.</title>
        <authorList>
            <person name="Takatani N."/>
            <person name="Hosokawa M."/>
            <person name="Sawabe T."/>
        </authorList>
    </citation>
    <scope>NUCLEOTIDE SEQUENCE [LARGE SCALE GENOMIC DNA]</scope>
    <source>
        <strain evidence="3 4">NBRC 111222</strain>
    </source>
</reference>
<name>A0ABQ6PU27_9BACT</name>
<feature type="transmembrane region" description="Helical" evidence="1">
    <location>
        <begin position="82"/>
        <end position="103"/>
    </location>
</feature>
<sequence>MKKNDYSNVERILIASLILGIFFLVDQFSNDAMSFLFPGLEGYFRWGIRMFLEVTVVLLAVCLIFRENMLGGLERLSLSKSLVGAILFGIIVTLPTALTYAIGSGFQFNWKTDVLLFYTIFSPFAEEVLYRGFAFWLIYRYLNVGFWWAALLPSLVFGFAHFLQDWDLSEQVGVVALTTLGGFWFSWIFSKWENIWFPIVLHVLLNFWFELFEVGVNALGDTASILARLFTLGFSIWLTVKKDKFKFLQFFGNQA</sequence>
<dbReference type="InterPro" id="IPR052710">
    <property type="entry name" value="CAAX_protease"/>
</dbReference>
<keyword evidence="1" id="KW-0472">Membrane</keyword>